<proteinExistence type="predicted"/>
<dbReference type="EMBL" id="PGEM01000134">
    <property type="protein sequence ID" value="PPJ62220.1"/>
    <property type="molecule type" value="Genomic_DNA"/>
</dbReference>
<dbReference type="Proteomes" id="UP000239589">
    <property type="component" value="Unassembled WGS sequence"/>
</dbReference>
<dbReference type="OrthoDB" id="424879at2"/>
<dbReference type="InterPro" id="IPR052930">
    <property type="entry name" value="TA_antitoxin_MntA"/>
</dbReference>
<name>A0A2S6CRH4_9CYAN</name>
<evidence type="ECO:0000313" key="2">
    <source>
        <dbReference type="EMBL" id="PPJ62220.1"/>
    </source>
</evidence>
<dbReference type="NCBIfam" id="NF047752">
    <property type="entry name" value="MntA_antitoxin"/>
    <property type="match status" value="1"/>
</dbReference>
<feature type="domain" description="Polymerase beta nucleotidyltransferase" evidence="1">
    <location>
        <begin position="18"/>
        <end position="112"/>
    </location>
</feature>
<evidence type="ECO:0000259" key="1">
    <source>
        <dbReference type="Pfam" id="PF18765"/>
    </source>
</evidence>
<keyword evidence="3" id="KW-1185">Reference proteome</keyword>
<evidence type="ECO:0000313" key="3">
    <source>
        <dbReference type="Proteomes" id="UP000239589"/>
    </source>
</evidence>
<reference evidence="2 3" key="1">
    <citation type="submission" date="2018-02" db="EMBL/GenBank/DDBJ databases">
        <title>Discovery of a pederin family compound in a non-symbiotic bloom-forming cyanobacterium.</title>
        <authorList>
            <person name="Kust A."/>
            <person name="Mares J."/>
            <person name="Jokela J."/>
            <person name="Urajova P."/>
            <person name="Hajek J."/>
            <person name="Saurav K."/>
            <person name="Voracova K."/>
            <person name="Fewer D.P."/>
            <person name="Haapaniemi E."/>
            <person name="Permi P."/>
            <person name="Rehakova K."/>
            <person name="Sivonen K."/>
            <person name="Hrouzek P."/>
        </authorList>
    </citation>
    <scope>NUCLEOTIDE SEQUENCE [LARGE SCALE GENOMIC DNA]</scope>
    <source>
        <strain evidence="2 3">CHARLIE-1</strain>
    </source>
</reference>
<accession>A0A2S6CRH4</accession>
<dbReference type="PANTHER" id="PTHR43852:SF3">
    <property type="entry name" value="NUCLEOTIDYLTRANSFERASE"/>
    <property type="match status" value="1"/>
</dbReference>
<dbReference type="InterPro" id="IPR043519">
    <property type="entry name" value="NT_sf"/>
</dbReference>
<dbReference type="Gene3D" id="3.30.460.10">
    <property type="entry name" value="Beta Polymerase, domain 2"/>
    <property type="match status" value="1"/>
</dbReference>
<dbReference type="CDD" id="cd05403">
    <property type="entry name" value="NT_KNTase_like"/>
    <property type="match status" value="1"/>
</dbReference>
<gene>
    <name evidence="2" type="ORF">CUN59_16785</name>
</gene>
<dbReference type="SUPFAM" id="SSF81301">
    <property type="entry name" value="Nucleotidyltransferase"/>
    <property type="match status" value="1"/>
</dbReference>
<sequence>MQDKILTIAELRELSLQLLKKIPYLKMLVLFGSRATGNTNANSDWDFAVLCDEEKYNLYVQDHPLALFAIPGILGEIFKINSDNIDIIELNHCSELIAHFVARDGKVLYENQADEFEKFK</sequence>
<dbReference type="AlphaFoldDB" id="A0A2S6CRH4"/>
<comment type="caution">
    <text evidence="2">The sequence shown here is derived from an EMBL/GenBank/DDBJ whole genome shotgun (WGS) entry which is preliminary data.</text>
</comment>
<dbReference type="Pfam" id="PF18765">
    <property type="entry name" value="Polbeta"/>
    <property type="match status" value="1"/>
</dbReference>
<dbReference type="InterPro" id="IPR041633">
    <property type="entry name" value="Polbeta"/>
</dbReference>
<protein>
    <recommendedName>
        <fullName evidence="1">Polymerase beta nucleotidyltransferase domain-containing protein</fullName>
    </recommendedName>
</protein>
<organism evidence="2 3">
    <name type="scientific">Cuspidothrix issatschenkoi CHARLIE-1</name>
    <dbReference type="NCBI Taxonomy" id="2052836"/>
    <lineage>
        <taxon>Bacteria</taxon>
        <taxon>Bacillati</taxon>
        <taxon>Cyanobacteriota</taxon>
        <taxon>Cyanophyceae</taxon>
        <taxon>Nostocales</taxon>
        <taxon>Aphanizomenonaceae</taxon>
        <taxon>Cuspidothrix</taxon>
    </lineage>
</organism>
<dbReference type="PANTHER" id="PTHR43852">
    <property type="entry name" value="NUCLEOTIDYLTRANSFERASE"/>
    <property type="match status" value="1"/>
</dbReference>